<comment type="catalytic activity">
    <reaction evidence="14">
        <text>a CDP-1,2-diacyl-sn-glycerol + sn-glycerol 3-phosphate = a 1,2-diacyl-sn-glycero-3-phospho-(1'-sn-glycero-3'-phosphate) + CMP + H(+)</text>
        <dbReference type="Rhea" id="RHEA:12593"/>
        <dbReference type="ChEBI" id="CHEBI:15378"/>
        <dbReference type="ChEBI" id="CHEBI:57597"/>
        <dbReference type="ChEBI" id="CHEBI:58332"/>
        <dbReference type="ChEBI" id="CHEBI:60110"/>
        <dbReference type="ChEBI" id="CHEBI:60377"/>
        <dbReference type="EC" id="2.7.8.5"/>
    </reaction>
</comment>
<evidence type="ECO:0000313" key="17">
    <source>
        <dbReference type="EMBL" id="SFD18870.1"/>
    </source>
</evidence>
<dbReference type="InterPro" id="IPR050324">
    <property type="entry name" value="CDP-alcohol_PTase-I"/>
</dbReference>
<name>A0A1I1QLA4_9GAMM</name>
<evidence type="ECO:0000256" key="4">
    <source>
        <dbReference type="ARBA" id="ARBA00013170"/>
    </source>
</evidence>
<protein>
    <recommendedName>
        <fullName evidence="5">CDP-diacylglycerol--glycerol-3-phosphate 3-phosphatidyltransferase</fullName>
        <ecNumber evidence="4">2.7.8.5</ecNumber>
    </recommendedName>
</protein>
<evidence type="ECO:0000256" key="16">
    <source>
        <dbReference type="SAM" id="Phobius"/>
    </source>
</evidence>
<comment type="pathway">
    <text evidence="2">Phospholipid metabolism; phosphatidylglycerol biosynthesis; phosphatidylglycerol from CDP-diacylglycerol: step 1/2.</text>
</comment>
<dbReference type="InterPro" id="IPR043130">
    <property type="entry name" value="CDP-OH_PTrfase_TM_dom"/>
</dbReference>
<evidence type="ECO:0000313" key="18">
    <source>
        <dbReference type="Proteomes" id="UP000198611"/>
    </source>
</evidence>
<comment type="subcellular location">
    <subcellularLocation>
        <location evidence="1">Membrane</location>
        <topology evidence="1">Multi-pass membrane protein</topology>
    </subcellularLocation>
</comment>
<dbReference type="GO" id="GO:0016020">
    <property type="term" value="C:membrane"/>
    <property type="evidence" value="ECO:0007669"/>
    <property type="project" value="UniProtKB-SubCell"/>
</dbReference>
<keyword evidence="12" id="KW-0594">Phospholipid biosynthesis</keyword>
<keyword evidence="7 15" id="KW-0808">Transferase</keyword>
<dbReference type="PANTHER" id="PTHR14269">
    <property type="entry name" value="CDP-DIACYLGLYCEROL--GLYCEROL-3-PHOSPHATE 3-PHOSPHATIDYLTRANSFERASE-RELATED"/>
    <property type="match status" value="1"/>
</dbReference>
<keyword evidence="6" id="KW-0444">Lipid biosynthesis</keyword>
<evidence type="ECO:0000256" key="8">
    <source>
        <dbReference type="ARBA" id="ARBA00022692"/>
    </source>
</evidence>
<keyword evidence="8 16" id="KW-0812">Transmembrane</keyword>
<feature type="transmembrane region" description="Helical" evidence="16">
    <location>
        <begin position="20"/>
        <end position="43"/>
    </location>
</feature>
<keyword evidence="11 16" id="KW-0472">Membrane</keyword>
<evidence type="ECO:0000256" key="5">
    <source>
        <dbReference type="ARBA" id="ARBA00014944"/>
    </source>
</evidence>
<evidence type="ECO:0000256" key="10">
    <source>
        <dbReference type="ARBA" id="ARBA00023098"/>
    </source>
</evidence>
<dbReference type="GO" id="GO:0008444">
    <property type="term" value="F:CDP-diacylglycerol-glycerol-3-phosphate 3-phosphatidyltransferase activity"/>
    <property type="evidence" value="ECO:0007669"/>
    <property type="project" value="UniProtKB-EC"/>
</dbReference>
<evidence type="ECO:0000256" key="14">
    <source>
        <dbReference type="ARBA" id="ARBA00048586"/>
    </source>
</evidence>
<evidence type="ECO:0000256" key="3">
    <source>
        <dbReference type="ARBA" id="ARBA00010441"/>
    </source>
</evidence>
<evidence type="ECO:0000256" key="9">
    <source>
        <dbReference type="ARBA" id="ARBA00022989"/>
    </source>
</evidence>
<dbReference type="OrthoDB" id="9796672at2"/>
<dbReference type="PROSITE" id="PS00379">
    <property type="entry name" value="CDP_ALCOHOL_P_TRANSF"/>
    <property type="match status" value="1"/>
</dbReference>
<dbReference type="Pfam" id="PF01066">
    <property type="entry name" value="CDP-OH_P_transf"/>
    <property type="match status" value="1"/>
</dbReference>
<keyword evidence="10" id="KW-0443">Lipid metabolism</keyword>
<evidence type="ECO:0000256" key="13">
    <source>
        <dbReference type="ARBA" id="ARBA00023264"/>
    </source>
</evidence>
<dbReference type="InterPro" id="IPR000462">
    <property type="entry name" value="CDP-OH_P_trans"/>
</dbReference>
<proteinExistence type="inferred from homology"/>
<dbReference type="EC" id="2.7.8.5" evidence="4"/>
<feature type="transmembrane region" description="Helical" evidence="16">
    <location>
        <begin position="148"/>
        <end position="170"/>
    </location>
</feature>
<dbReference type="InterPro" id="IPR048254">
    <property type="entry name" value="CDP_ALCOHOL_P_TRANSF_CS"/>
</dbReference>
<dbReference type="RefSeq" id="WP_093427717.1">
    <property type="nucleotide sequence ID" value="NZ_FOMJ01000002.1"/>
</dbReference>
<evidence type="ECO:0000256" key="7">
    <source>
        <dbReference type="ARBA" id="ARBA00022679"/>
    </source>
</evidence>
<reference evidence="17 18" key="1">
    <citation type="submission" date="2016-10" db="EMBL/GenBank/DDBJ databases">
        <authorList>
            <person name="de Groot N.N."/>
        </authorList>
    </citation>
    <scope>NUCLEOTIDE SEQUENCE [LARGE SCALE GENOMIC DNA]</scope>
    <source>
        <strain evidence="17 18">HL3</strain>
    </source>
</reference>
<sequence length="188" mass="19703">MTLAWLPNAISILRIFLVPPAVVAMVTEAFGTALVLVLIAALSDGLDGWLARHKGWGSALGAVLDPVADKLLMLAAYVTLGMLEAIPAWLAVLVIGRDALIAAGAVWLRWSYGAYRVAARRISKLNTIVQAGYLLLVLAALVSLPVPAVAVAAGTLLVVLTTLGSGLDYLHAFFRMAASGNVSKENES</sequence>
<dbReference type="Gene3D" id="1.20.120.1760">
    <property type="match status" value="1"/>
</dbReference>
<keyword evidence="9 16" id="KW-1133">Transmembrane helix</keyword>
<keyword evidence="18" id="KW-1185">Reference proteome</keyword>
<dbReference type="GO" id="GO:0046474">
    <property type="term" value="P:glycerophospholipid biosynthetic process"/>
    <property type="evidence" value="ECO:0007669"/>
    <property type="project" value="TreeGrafter"/>
</dbReference>
<dbReference type="PANTHER" id="PTHR14269:SF62">
    <property type="entry name" value="CDP-DIACYLGLYCEROL--GLYCEROL-3-PHOSPHATE 3-PHOSPHATIDYLTRANSFERASE 1, CHLOROPLASTIC"/>
    <property type="match status" value="1"/>
</dbReference>
<evidence type="ECO:0000256" key="15">
    <source>
        <dbReference type="RuleBase" id="RU003750"/>
    </source>
</evidence>
<organism evidence="17 18">
    <name type="scientific">Thiohalospira halophila DSM 15071</name>
    <dbReference type="NCBI Taxonomy" id="1123397"/>
    <lineage>
        <taxon>Bacteria</taxon>
        <taxon>Pseudomonadati</taxon>
        <taxon>Pseudomonadota</taxon>
        <taxon>Gammaproteobacteria</taxon>
        <taxon>Thiohalospirales</taxon>
        <taxon>Thiohalospiraceae</taxon>
        <taxon>Thiohalospira</taxon>
    </lineage>
</organism>
<feature type="transmembrane region" description="Helical" evidence="16">
    <location>
        <begin position="122"/>
        <end position="142"/>
    </location>
</feature>
<evidence type="ECO:0000256" key="1">
    <source>
        <dbReference type="ARBA" id="ARBA00004141"/>
    </source>
</evidence>
<dbReference type="InterPro" id="IPR004570">
    <property type="entry name" value="Phosphatidylglycerol_P_synth"/>
</dbReference>
<dbReference type="AlphaFoldDB" id="A0A1I1QLA4"/>
<dbReference type="Proteomes" id="UP000198611">
    <property type="component" value="Unassembled WGS sequence"/>
</dbReference>
<accession>A0A1I1QLA4</accession>
<gene>
    <name evidence="17" type="ORF">SAMN05660831_01068</name>
</gene>
<evidence type="ECO:0000256" key="12">
    <source>
        <dbReference type="ARBA" id="ARBA00023209"/>
    </source>
</evidence>
<evidence type="ECO:0000256" key="2">
    <source>
        <dbReference type="ARBA" id="ARBA00005042"/>
    </source>
</evidence>
<dbReference type="STRING" id="1123397.SAMN05660831_01068"/>
<dbReference type="EMBL" id="FOMJ01000002">
    <property type="protein sequence ID" value="SFD18870.1"/>
    <property type="molecule type" value="Genomic_DNA"/>
</dbReference>
<comment type="similarity">
    <text evidence="3 15">Belongs to the CDP-alcohol phosphatidyltransferase class-I family.</text>
</comment>
<evidence type="ECO:0000256" key="6">
    <source>
        <dbReference type="ARBA" id="ARBA00022516"/>
    </source>
</evidence>
<dbReference type="PIRSF" id="PIRSF000847">
    <property type="entry name" value="Phos_ph_gly_syn"/>
    <property type="match status" value="1"/>
</dbReference>
<keyword evidence="13" id="KW-1208">Phospholipid metabolism</keyword>
<evidence type="ECO:0000256" key="11">
    <source>
        <dbReference type="ARBA" id="ARBA00023136"/>
    </source>
</evidence>